<feature type="region of interest" description="Disordered" evidence="6">
    <location>
        <begin position="718"/>
        <end position="762"/>
    </location>
</feature>
<dbReference type="GO" id="GO:0050839">
    <property type="term" value="F:cell adhesion molecule binding"/>
    <property type="evidence" value="ECO:0007669"/>
    <property type="project" value="TreeGrafter"/>
</dbReference>
<gene>
    <name evidence="10" type="ORF">MGAL_10B082659</name>
</gene>
<evidence type="ECO:0000259" key="8">
    <source>
        <dbReference type="PROSITE" id="PS50835"/>
    </source>
</evidence>
<dbReference type="Pfam" id="PF00041">
    <property type="entry name" value="fn3"/>
    <property type="match status" value="1"/>
</dbReference>
<dbReference type="Gene3D" id="2.60.40.10">
    <property type="entry name" value="Immunoglobulins"/>
    <property type="match status" value="7"/>
</dbReference>
<dbReference type="GO" id="GO:0005886">
    <property type="term" value="C:plasma membrane"/>
    <property type="evidence" value="ECO:0007669"/>
    <property type="project" value="TreeGrafter"/>
</dbReference>
<feature type="transmembrane region" description="Helical" evidence="7">
    <location>
        <begin position="688"/>
        <end position="709"/>
    </location>
</feature>
<dbReference type="Proteomes" id="UP000596742">
    <property type="component" value="Unassembled WGS sequence"/>
</dbReference>
<dbReference type="AlphaFoldDB" id="A0A8B6GEU3"/>
<proteinExistence type="predicted"/>
<keyword evidence="2 7" id="KW-0472">Membrane</keyword>
<dbReference type="SMART" id="SM00409">
    <property type="entry name" value="IG"/>
    <property type="match status" value="4"/>
</dbReference>
<feature type="compositionally biased region" description="Polar residues" evidence="6">
    <location>
        <begin position="722"/>
        <end position="735"/>
    </location>
</feature>
<evidence type="ECO:0000256" key="4">
    <source>
        <dbReference type="ARBA" id="ARBA00023180"/>
    </source>
</evidence>
<feature type="domain" description="Ig-like" evidence="8">
    <location>
        <begin position="99"/>
        <end position="186"/>
    </location>
</feature>
<dbReference type="CDD" id="cd00063">
    <property type="entry name" value="FN3"/>
    <property type="match status" value="1"/>
</dbReference>
<dbReference type="Pfam" id="PF00047">
    <property type="entry name" value="ig"/>
    <property type="match status" value="1"/>
</dbReference>
<sequence>MPTITQIPIGPVIEGHIVILTCEISGGNPLASIIWICDGLTHITINSNLTDKVVSRVELNVTRYSDGKECICSGQHPIWAKIKEKGHTLIVYFPPDKLPSITQTPLGSVDEGTRVYLTCEVQGGKPLAIIEWQCFGSSLVTSSVSPPTDKTITSLEITATRNQNGGICTCFGFHPAWNQNKSSSIQLDVYYPPESFPFIIQTPSGPIVEDNKVILTCEIIGGNPLATLSWQCDGFIPVTPNGILSTNKAVSSIEKIVTKEDNGKKCTCKGQHRLWTPDQNITTHILHIYYSSTIQIANTQPIILVENKTIVLVCTEVNGNPRNASFVWYKSNTIIGATANYSIREAKAKNAGNYTCNGYNGFGRKSEAIIEVFVLYSPKVSVSSVTNRNTIAEDNTAVLQCTVESNPPPNIVWTKHGSNAILHRTNNVFHSNLTIDNANCLDTGNYTCKAMNIINNDEYTNMKDIELFVKCSPRRYNGDDQSQNPIVIAIGENLTISQHIIAFPIGITSWIFKRDENSPETTVYSTSNCSTYNVIDQHICFSRHKLTATDFGLYSVVIVNDVGKARFTYNVIPEGQPMQPTDILVACETTSMIVSWRQGFNGGVKQSFNVVLLNSKTQQTQYSFDIMDSNHESTKQYIVKLLTPDTTYIIYVEATNSYGTVRSTDNDNCTTGSILFNSQASNSLGTSVAAAIGTSVFILLVTSLVVFVLRRRRMKNKKEDNNLYQSTQPGTSRQRANNDEHDYSELQTKRMDCNPDGMQANR</sequence>
<dbReference type="GO" id="GO:0098609">
    <property type="term" value="P:cell-cell adhesion"/>
    <property type="evidence" value="ECO:0007669"/>
    <property type="project" value="TreeGrafter"/>
</dbReference>
<dbReference type="InterPro" id="IPR003599">
    <property type="entry name" value="Ig_sub"/>
</dbReference>
<dbReference type="Pfam" id="PF13927">
    <property type="entry name" value="Ig_3"/>
    <property type="match status" value="1"/>
</dbReference>
<name>A0A8B6GEU3_MYTGA</name>
<evidence type="ECO:0000313" key="11">
    <source>
        <dbReference type="Proteomes" id="UP000596742"/>
    </source>
</evidence>
<evidence type="ECO:0000259" key="9">
    <source>
        <dbReference type="PROSITE" id="PS50853"/>
    </source>
</evidence>
<evidence type="ECO:0000256" key="7">
    <source>
        <dbReference type="SAM" id="Phobius"/>
    </source>
</evidence>
<dbReference type="Pfam" id="PF13895">
    <property type="entry name" value="Ig_2"/>
    <property type="match status" value="1"/>
</dbReference>
<evidence type="ECO:0000256" key="1">
    <source>
        <dbReference type="ARBA" id="ARBA00004479"/>
    </source>
</evidence>
<dbReference type="InterPro" id="IPR036116">
    <property type="entry name" value="FN3_sf"/>
</dbReference>
<dbReference type="EMBL" id="UYJE01008330">
    <property type="protein sequence ID" value="VDI63053.1"/>
    <property type="molecule type" value="Genomic_DNA"/>
</dbReference>
<feature type="domain" description="Ig-like" evidence="8">
    <location>
        <begin position="2"/>
        <end position="76"/>
    </location>
</feature>
<evidence type="ECO:0000256" key="6">
    <source>
        <dbReference type="SAM" id="MobiDB-lite"/>
    </source>
</evidence>
<dbReference type="PROSITE" id="PS50853">
    <property type="entry name" value="FN3"/>
    <property type="match status" value="1"/>
</dbReference>
<feature type="compositionally biased region" description="Basic and acidic residues" evidence="6">
    <location>
        <begin position="736"/>
        <end position="753"/>
    </location>
</feature>
<dbReference type="InterPro" id="IPR003598">
    <property type="entry name" value="Ig_sub2"/>
</dbReference>
<dbReference type="CDD" id="cd12087">
    <property type="entry name" value="TM_EGFR-like"/>
    <property type="match status" value="1"/>
</dbReference>
<dbReference type="InterPro" id="IPR013151">
    <property type="entry name" value="Immunoglobulin_dom"/>
</dbReference>
<dbReference type="SUPFAM" id="SSF49265">
    <property type="entry name" value="Fibronectin type III"/>
    <property type="match status" value="1"/>
</dbReference>
<evidence type="ECO:0000313" key="10">
    <source>
        <dbReference type="EMBL" id="VDI63053.1"/>
    </source>
</evidence>
<dbReference type="PROSITE" id="PS50835">
    <property type="entry name" value="IG_LIKE"/>
    <property type="match status" value="5"/>
</dbReference>
<dbReference type="OrthoDB" id="6135318at2759"/>
<accession>A0A8B6GEU3</accession>
<dbReference type="SUPFAM" id="SSF48726">
    <property type="entry name" value="Immunoglobulin"/>
    <property type="match status" value="5"/>
</dbReference>
<feature type="domain" description="Ig-like" evidence="8">
    <location>
        <begin position="197"/>
        <end position="272"/>
    </location>
</feature>
<organism evidence="10 11">
    <name type="scientific">Mytilus galloprovincialis</name>
    <name type="common">Mediterranean mussel</name>
    <dbReference type="NCBI Taxonomy" id="29158"/>
    <lineage>
        <taxon>Eukaryota</taxon>
        <taxon>Metazoa</taxon>
        <taxon>Spiralia</taxon>
        <taxon>Lophotrochozoa</taxon>
        <taxon>Mollusca</taxon>
        <taxon>Bivalvia</taxon>
        <taxon>Autobranchia</taxon>
        <taxon>Pteriomorphia</taxon>
        <taxon>Mytilida</taxon>
        <taxon>Mytiloidea</taxon>
        <taxon>Mytilidae</taxon>
        <taxon>Mytilinae</taxon>
        <taxon>Mytilus</taxon>
    </lineage>
</organism>
<keyword evidence="7" id="KW-1133">Transmembrane helix</keyword>
<dbReference type="InterPro" id="IPR051275">
    <property type="entry name" value="Cell_adhesion_signaling"/>
</dbReference>
<dbReference type="PANTHER" id="PTHR11640:SF164">
    <property type="entry name" value="MAM DOMAIN-CONTAINING GLYCOSYLPHOSPHATIDYLINOSITOL ANCHOR PROTEIN 1"/>
    <property type="match status" value="1"/>
</dbReference>
<feature type="domain" description="Ig-like" evidence="8">
    <location>
        <begin position="277"/>
        <end position="371"/>
    </location>
</feature>
<keyword evidence="3" id="KW-1015">Disulfide bond</keyword>
<keyword evidence="4" id="KW-0325">Glycoprotein</keyword>
<protein>
    <submittedName>
        <fullName evidence="10">Uncharacterized protein</fullName>
    </submittedName>
</protein>
<keyword evidence="7" id="KW-0812">Transmembrane</keyword>
<keyword evidence="11" id="KW-1185">Reference proteome</keyword>
<comment type="caution">
    <text evidence="10">The sequence shown here is derived from an EMBL/GenBank/DDBJ whole genome shotgun (WGS) entry which is preliminary data.</text>
</comment>
<dbReference type="SMART" id="SM00060">
    <property type="entry name" value="FN3"/>
    <property type="match status" value="1"/>
</dbReference>
<dbReference type="InterPro" id="IPR007110">
    <property type="entry name" value="Ig-like_dom"/>
</dbReference>
<keyword evidence="5" id="KW-0393">Immunoglobulin domain</keyword>
<dbReference type="InterPro" id="IPR036179">
    <property type="entry name" value="Ig-like_dom_sf"/>
</dbReference>
<dbReference type="CDD" id="cd00096">
    <property type="entry name" value="Ig"/>
    <property type="match status" value="1"/>
</dbReference>
<evidence type="ECO:0000256" key="5">
    <source>
        <dbReference type="ARBA" id="ARBA00023319"/>
    </source>
</evidence>
<dbReference type="PANTHER" id="PTHR11640">
    <property type="entry name" value="NEPHRIN"/>
    <property type="match status" value="1"/>
</dbReference>
<dbReference type="SMART" id="SM00408">
    <property type="entry name" value="IGc2"/>
    <property type="match status" value="3"/>
</dbReference>
<feature type="domain" description="Ig-like" evidence="8">
    <location>
        <begin position="378"/>
        <end position="466"/>
    </location>
</feature>
<dbReference type="InterPro" id="IPR003961">
    <property type="entry name" value="FN3_dom"/>
</dbReference>
<reference evidence="10" key="1">
    <citation type="submission" date="2018-11" db="EMBL/GenBank/DDBJ databases">
        <authorList>
            <person name="Alioto T."/>
            <person name="Alioto T."/>
        </authorList>
    </citation>
    <scope>NUCLEOTIDE SEQUENCE</scope>
</reference>
<dbReference type="GO" id="GO:0005911">
    <property type="term" value="C:cell-cell junction"/>
    <property type="evidence" value="ECO:0007669"/>
    <property type="project" value="TreeGrafter"/>
</dbReference>
<feature type="domain" description="Fibronectin type-III" evidence="9">
    <location>
        <begin position="576"/>
        <end position="674"/>
    </location>
</feature>
<dbReference type="InterPro" id="IPR013783">
    <property type="entry name" value="Ig-like_fold"/>
</dbReference>
<comment type="subcellular location">
    <subcellularLocation>
        <location evidence="1">Membrane</location>
        <topology evidence="1">Single-pass type I membrane protein</topology>
    </subcellularLocation>
</comment>
<evidence type="ECO:0000256" key="2">
    <source>
        <dbReference type="ARBA" id="ARBA00023136"/>
    </source>
</evidence>
<evidence type="ECO:0000256" key="3">
    <source>
        <dbReference type="ARBA" id="ARBA00023157"/>
    </source>
</evidence>